<dbReference type="SUPFAM" id="SSF53474">
    <property type="entry name" value="alpha/beta-Hydrolases"/>
    <property type="match status" value="1"/>
</dbReference>
<protein>
    <submittedName>
        <fullName evidence="2">Unannotated protein</fullName>
    </submittedName>
</protein>
<dbReference type="PRINTS" id="PR00412">
    <property type="entry name" value="EPOXHYDRLASE"/>
</dbReference>
<dbReference type="PRINTS" id="PR00111">
    <property type="entry name" value="ABHYDROLASE"/>
</dbReference>
<proteinExistence type="predicted"/>
<dbReference type="PANTHER" id="PTHR46438">
    <property type="entry name" value="ALPHA/BETA-HYDROLASES SUPERFAMILY PROTEIN"/>
    <property type="match status" value="1"/>
</dbReference>
<dbReference type="Pfam" id="PF12697">
    <property type="entry name" value="Abhydrolase_6"/>
    <property type="match status" value="1"/>
</dbReference>
<dbReference type="Gene3D" id="3.40.50.1820">
    <property type="entry name" value="alpha/beta hydrolase"/>
    <property type="match status" value="1"/>
</dbReference>
<dbReference type="InterPro" id="IPR000073">
    <property type="entry name" value="AB_hydrolase_1"/>
</dbReference>
<accession>A0A6J7GHA8</accession>
<dbReference type="EMBL" id="CAFBMR010000006">
    <property type="protein sequence ID" value="CAB4904335.1"/>
    <property type="molecule type" value="Genomic_DNA"/>
</dbReference>
<name>A0A6J7GHA8_9ZZZZ</name>
<dbReference type="GO" id="GO:0003824">
    <property type="term" value="F:catalytic activity"/>
    <property type="evidence" value="ECO:0007669"/>
    <property type="project" value="InterPro"/>
</dbReference>
<gene>
    <name evidence="2" type="ORF">UFOPK3610_00318</name>
</gene>
<reference evidence="2" key="1">
    <citation type="submission" date="2020-05" db="EMBL/GenBank/DDBJ databases">
        <authorList>
            <person name="Chiriac C."/>
            <person name="Salcher M."/>
            <person name="Ghai R."/>
            <person name="Kavagutti S V."/>
        </authorList>
    </citation>
    <scope>NUCLEOTIDE SEQUENCE</scope>
</reference>
<evidence type="ECO:0000313" key="2">
    <source>
        <dbReference type="EMBL" id="CAB4904335.1"/>
    </source>
</evidence>
<dbReference type="InterPro" id="IPR000639">
    <property type="entry name" value="Epox_hydrolase-like"/>
</dbReference>
<feature type="domain" description="AB hydrolase-1" evidence="1">
    <location>
        <begin position="24"/>
        <end position="263"/>
    </location>
</feature>
<dbReference type="InterPro" id="IPR029058">
    <property type="entry name" value="AB_hydrolase_fold"/>
</dbReference>
<organism evidence="2">
    <name type="scientific">freshwater metagenome</name>
    <dbReference type="NCBI Taxonomy" id="449393"/>
    <lineage>
        <taxon>unclassified sequences</taxon>
        <taxon>metagenomes</taxon>
        <taxon>ecological metagenomes</taxon>
    </lineage>
</organism>
<evidence type="ECO:0000259" key="1">
    <source>
        <dbReference type="Pfam" id="PF12697"/>
    </source>
</evidence>
<sequence>MVDTYVMVDGIRTHYLEAGQGRPVVLLHGGEFGGAAELSWEHTIAALAQNYRVVAPDWLGFGYTDKVHDFVSGQQRRLEHLRRFLEVIHVGPAAFIGNSMGGLLLAKAIALPQPLWPAEALVIVSAGGFTPDNEARRTLLDYDCTKESMRRVLSVLFHDPRYANDEEYVQRRYDMSIVPGAWECAAAARIKSPVSTARTDFGVPDSTEWGLISVPTLIVAGAEDSLKEPDFSRELVELLPNGRRIVYDGCGHAPNIEVYEQFNRDVLDFLQQTYPPS</sequence>
<dbReference type="AlphaFoldDB" id="A0A6J7GHA8"/>